<proteinExistence type="predicted"/>
<name>A0ACC0WUZ5_9STRA</name>
<gene>
    <name evidence="1" type="ORF">PsorP6_001539</name>
</gene>
<reference evidence="1 2" key="1">
    <citation type="journal article" date="2022" name="bioRxiv">
        <title>The genome of the oomycete Peronosclerospora sorghi, a cosmopolitan pathogen of maize and sorghum, is inflated with dispersed pseudogenes.</title>
        <authorList>
            <person name="Fletcher K."/>
            <person name="Martin F."/>
            <person name="Isakeit T."/>
            <person name="Cavanaugh K."/>
            <person name="Magill C."/>
            <person name="Michelmore R."/>
        </authorList>
    </citation>
    <scope>NUCLEOTIDE SEQUENCE [LARGE SCALE GENOMIC DNA]</scope>
    <source>
        <strain evidence="1">P6</strain>
    </source>
</reference>
<organism evidence="1 2">
    <name type="scientific">Peronosclerospora sorghi</name>
    <dbReference type="NCBI Taxonomy" id="230839"/>
    <lineage>
        <taxon>Eukaryota</taxon>
        <taxon>Sar</taxon>
        <taxon>Stramenopiles</taxon>
        <taxon>Oomycota</taxon>
        <taxon>Peronosporomycetes</taxon>
        <taxon>Peronosporales</taxon>
        <taxon>Peronosporaceae</taxon>
        <taxon>Peronosclerospora</taxon>
    </lineage>
</organism>
<dbReference type="EMBL" id="CM047580">
    <property type="protein sequence ID" value="KAI9922412.1"/>
    <property type="molecule type" value="Genomic_DNA"/>
</dbReference>
<evidence type="ECO:0000313" key="2">
    <source>
        <dbReference type="Proteomes" id="UP001163321"/>
    </source>
</evidence>
<accession>A0ACC0WUZ5</accession>
<keyword evidence="2" id="KW-1185">Reference proteome</keyword>
<protein>
    <submittedName>
        <fullName evidence="1">Uncharacterized protein</fullName>
    </submittedName>
</protein>
<comment type="caution">
    <text evidence="1">The sequence shown here is derived from an EMBL/GenBank/DDBJ whole genome shotgun (WGS) entry which is preliminary data.</text>
</comment>
<evidence type="ECO:0000313" key="1">
    <source>
        <dbReference type="EMBL" id="KAI9922412.1"/>
    </source>
</evidence>
<sequence length="62" mass="7123">MDQSVILVELRPYSQISHATKQEKHATKKEKGYHSTGNDIGHCFAMSTIETTQIFRRFLKKG</sequence>
<dbReference type="Proteomes" id="UP001163321">
    <property type="component" value="Chromosome 1"/>
</dbReference>